<dbReference type="Pfam" id="PF02086">
    <property type="entry name" value="MethyltransfD12"/>
    <property type="match status" value="1"/>
</dbReference>
<protein>
    <recommendedName>
        <fullName evidence="6">Site-specific DNA-methyltransferase (cytosine-N(4)-specific)</fullName>
    </recommendedName>
</protein>
<organism evidence="4 5">
    <name type="scientific">Segatella copri</name>
    <dbReference type="NCBI Taxonomy" id="165179"/>
    <lineage>
        <taxon>Bacteria</taxon>
        <taxon>Pseudomonadati</taxon>
        <taxon>Bacteroidota</taxon>
        <taxon>Bacteroidia</taxon>
        <taxon>Bacteroidales</taxon>
        <taxon>Prevotellaceae</taxon>
        <taxon>Segatella</taxon>
    </lineage>
</organism>
<evidence type="ECO:0000313" key="5">
    <source>
        <dbReference type="Proteomes" id="UP000450161"/>
    </source>
</evidence>
<proteinExistence type="predicted"/>
<evidence type="ECO:0008006" key="6">
    <source>
        <dbReference type="Google" id="ProtNLM"/>
    </source>
</evidence>
<gene>
    <name evidence="4" type="ORF">FYJ72_13095</name>
</gene>
<dbReference type="SUPFAM" id="SSF53335">
    <property type="entry name" value="S-adenosyl-L-methionine-dependent methyltransferases"/>
    <property type="match status" value="2"/>
</dbReference>
<dbReference type="Proteomes" id="UP000450161">
    <property type="component" value="Unassembled WGS sequence"/>
</dbReference>
<accession>A0A6I2TXK8</accession>
<comment type="caution">
    <text evidence="4">The sequence shown here is derived from an EMBL/GenBank/DDBJ whole genome shotgun (WGS) entry which is preliminary data.</text>
</comment>
<sequence length="442" mass="51164">MKDLLMSKDILINYLQEISEKGILDAEDADRKENLHRLFMYPAMMVPATQNAILQAISDVVPGNSWAIDPFMGSGTSLMSCMEFGMNVYGQDINPFAVLLAKSKTCFYEIEKLQHSLQRIKKLIQIDSSDSIDINYYNLDKWFKKEVQISFSKIRRAIINEKNADYRRFFWVVMSETIRIGSNDRTTTFKLHQRSKEELAKRNVDVIKEFLNLADRSIADLKLYSDKLTKEGHLQDGHYNGISVIRWGNTQKDISADEKFDLLVSSPPYGDNLTTVTYGQTSFLPLLWIDPKDIECPYDYVKTTSEIDRKSLGGVVNKNQLQLKVERLCQRSSSFKSFYEAIPSDEKEKYNKTICFINDFDECLDVIISHMKPDAYYVWTIGNRFVGGREIPNSSVLLDLMKYRGICHIYTAERNILNKKQACKNKSSRTMEREHILIFHNN</sequence>
<evidence type="ECO:0000256" key="3">
    <source>
        <dbReference type="ARBA" id="ARBA00022691"/>
    </source>
</evidence>
<dbReference type="GO" id="GO:0009007">
    <property type="term" value="F:site-specific DNA-methyltransferase (adenine-specific) activity"/>
    <property type="evidence" value="ECO:0007669"/>
    <property type="project" value="UniProtKB-EC"/>
</dbReference>
<dbReference type="GO" id="GO:0009307">
    <property type="term" value="P:DNA restriction-modification system"/>
    <property type="evidence" value="ECO:0007669"/>
    <property type="project" value="InterPro"/>
</dbReference>
<dbReference type="Gene3D" id="3.40.50.150">
    <property type="entry name" value="Vaccinia Virus protein VP39"/>
    <property type="match status" value="2"/>
</dbReference>
<dbReference type="GO" id="GO:0032259">
    <property type="term" value="P:methylation"/>
    <property type="evidence" value="ECO:0007669"/>
    <property type="project" value="UniProtKB-KW"/>
</dbReference>
<reference evidence="4 5" key="1">
    <citation type="submission" date="2019-08" db="EMBL/GenBank/DDBJ databases">
        <title>In-depth cultivation of the pig gut microbiome towards novel bacterial diversity and tailored functional studies.</title>
        <authorList>
            <person name="Wylensek D."/>
            <person name="Hitch T.C.A."/>
            <person name="Clavel T."/>
        </authorList>
    </citation>
    <scope>NUCLEOTIDE SEQUENCE [LARGE SCALE GENOMIC DNA]</scope>
    <source>
        <strain evidence="4 5">LKV-178-WT-2C</strain>
    </source>
</reference>
<dbReference type="AlphaFoldDB" id="A0A6I2TXK8"/>
<dbReference type="EMBL" id="VUNF01000034">
    <property type="protein sequence ID" value="MST78561.1"/>
    <property type="molecule type" value="Genomic_DNA"/>
</dbReference>
<dbReference type="InterPro" id="IPR029063">
    <property type="entry name" value="SAM-dependent_MTases_sf"/>
</dbReference>
<keyword evidence="2" id="KW-0808">Transferase</keyword>
<dbReference type="InterPro" id="IPR012327">
    <property type="entry name" value="MeTrfase_D12"/>
</dbReference>
<evidence type="ECO:0000256" key="1">
    <source>
        <dbReference type="ARBA" id="ARBA00022603"/>
    </source>
</evidence>
<evidence type="ECO:0000256" key="2">
    <source>
        <dbReference type="ARBA" id="ARBA00022679"/>
    </source>
</evidence>
<keyword evidence="3" id="KW-0949">S-adenosyl-L-methionine</keyword>
<dbReference type="RefSeq" id="WP_154482790.1">
    <property type="nucleotide sequence ID" value="NZ_VUNF01000034.1"/>
</dbReference>
<keyword evidence="1" id="KW-0489">Methyltransferase</keyword>
<name>A0A6I2TXK8_9BACT</name>
<evidence type="ECO:0000313" key="4">
    <source>
        <dbReference type="EMBL" id="MST78561.1"/>
    </source>
</evidence>